<evidence type="ECO:0000256" key="2">
    <source>
        <dbReference type="ARBA" id="ARBA00022737"/>
    </source>
</evidence>
<dbReference type="Proteomes" id="UP000612585">
    <property type="component" value="Unassembled WGS sequence"/>
</dbReference>
<dbReference type="Pfam" id="PF13855">
    <property type="entry name" value="LRR_8"/>
    <property type="match status" value="2"/>
</dbReference>
<dbReference type="SMART" id="SM00364">
    <property type="entry name" value="LRR_BAC"/>
    <property type="match status" value="5"/>
</dbReference>
<dbReference type="AlphaFoldDB" id="A0A8J3ZFY6"/>
<keyword evidence="1" id="KW-0433">Leucine-rich repeat</keyword>
<dbReference type="EMBL" id="BOPG01000075">
    <property type="protein sequence ID" value="GIJ62167.1"/>
    <property type="molecule type" value="Genomic_DNA"/>
</dbReference>
<protein>
    <recommendedName>
        <fullName evidence="3">Disease resistance R13L4/SHOC-2-like LRR domain-containing protein</fullName>
    </recommendedName>
</protein>
<keyword evidence="2" id="KW-0677">Repeat</keyword>
<dbReference type="InterPro" id="IPR001611">
    <property type="entry name" value="Leu-rich_rpt"/>
</dbReference>
<organism evidence="4 5">
    <name type="scientific">Virgisporangium aurantiacum</name>
    <dbReference type="NCBI Taxonomy" id="175570"/>
    <lineage>
        <taxon>Bacteria</taxon>
        <taxon>Bacillati</taxon>
        <taxon>Actinomycetota</taxon>
        <taxon>Actinomycetes</taxon>
        <taxon>Micromonosporales</taxon>
        <taxon>Micromonosporaceae</taxon>
        <taxon>Virgisporangium</taxon>
    </lineage>
</organism>
<gene>
    <name evidence="4" type="ORF">Vau01_096830</name>
</gene>
<dbReference type="SUPFAM" id="SSF52058">
    <property type="entry name" value="L domain-like"/>
    <property type="match status" value="1"/>
</dbReference>
<feature type="domain" description="Disease resistance R13L4/SHOC-2-like LRR" evidence="3">
    <location>
        <begin position="322"/>
        <end position="392"/>
    </location>
</feature>
<dbReference type="SUPFAM" id="SSF52047">
    <property type="entry name" value="RNI-like"/>
    <property type="match status" value="1"/>
</dbReference>
<dbReference type="PANTHER" id="PTHR48051:SF46">
    <property type="entry name" value="LEUCINE RICH REPEAT-CONTAINING DOMAIN PROTEIN"/>
    <property type="match status" value="1"/>
</dbReference>
<evidence type="ECO:0000313" key="5">
    <source>
        <dbReference type="Proteomes" id="UP000612585"/>
    </source>
</evidence>
<evidence type="ECO:0000259" key="3">
    <source>
        <dbReference type="Pfam" id="PF23598"/>
    </source>
</evidence>
<dbReference type="InterPro" id="IPR055414">
    <property type="entry name" value="LRR_R13L4/SHOC2-like"/>
</dbReference>
<proteinExistence type="predicted"/>
<reference evidence="4" key="1">
    <citation type="submission" date="2021-01" db="EMBL/GenBank/DDBJ databases">
        <title>Whole genome shotgun sequence of Virgisporangium aurantiacum NBRC 16421.</title>
        <authorList>
            <person name="Komaki H."/>
            <person name="Tamura T."/>
        </authorList>
    </citation>
    <scope>NUCLEOTIDE SEQUENCE</scope>
    <source>
        <strain evidence="4">NBRC 16421</strain>
    </source>
</reference>
<dbReference type="InterPro" id="IPR003591">
    <property type="entry name" value="Leu-rich_rpt_typical-subtyp"/>
</dbReference>
<name>A0A8J3ZFY6_9ACTN</name>
<dbReference type="PROSITE" id="PS51450">
    <property type="entry name" value="LRR"/>
    <property type="match status" value="3"/>
</dbReference>
<evidence type="ECO:0000313" key="4">
    <source>
        <dbReference type="EMBL" id="GIJ62167.1"/>
    </source>
</evidence>
<dbReference type="SMART" id="SM00369">
    <property type="entry name" value="LRR_TYP"/>
    <property type="match status" value="6"/>
</dbReference>
<dbReference type="Pfam" id="PF23598">
    <property type="entry name" value="LRR_14"/>
    <property type="match status" value="1"/>
</dbReference>
<dbReference type="InterPro" id="IPR050216">
    <property type="entry name" value="LRR_domain-containing"/>
</dbReference>
<comment type="caution">
    <text evidence="4">The sequence shown here is derived from an EMBL/GenBank/DDBJ whole genome shotgun (WGS) entry which is preliminary data.</text>
</comment>
<sequence length="1126" mass="121809">MAVDGNADPAAHAIGDPVSPRGYRIIDRAAAERRFAVFTDVVAGQTAYAKPSYDQPVRLYENGLHLQRDFDLSGLADNIVVVGDLTVGGTLHWASEDRYRFVLVTGDLRVGAVELGQRAELVVRGDVYAAGHVVAVSLGESPFDADTRVAARHVRARCLVVHGHVDVVVAGDLTLTEAAWCQDEDDRGSLTVAGSTAVPVLCKTPDFGTTLCGHRTIGRFENVNVRYPDPDRLTLLATDVFSEHHEDYGTDYLREVHERILDAVLGGRPVLAEATGAEVDDPTAIRRVSLSGVDLSTGQLPDGGTLGAFLADLAGHGTVTELDLSGCDLTELPDTVGRLTSLRLLDISDNRLQSLPDSLGDLRNLWVLRAEGLRCPLPATVAHLDALEELILRRWRPDGGGAPFPFPAVTRLSRLRLLDLAGAALAEVPEDLLDVTTLELLDLGGALGHTTRLPDLSRLPALTVLRLSGDGGYGSTYPDADVIAGRWSVATLTELGLDRWRAEPGRPALVELPDDAFAGMPGLRALDLSFNVFETLPESFYSLTNLAEVDLQHTRLDRNTVDRLLATFPNAAINLYSVETAKEHPVWQRFCELVALATAQLATDRPRAIGLLTEAVGPATGGVNFGGTDQRNALCALVDALDRSHADASDSQKPALSDRILHYGRRAIELIPPGIYLPDGEVRRHVLAACDALARHLAQHGELDEALSILDRIGVQDAANDADLEPIRRTQVDILLWLDRPDDAYTIAHRALAHAPDSPNFADLAADPDLRSWRLAHRAATGFVRPRGRRQDRKIERIESGRTDITDLDLAETPLLPADTVLSLPSLRRLSLAGIDLSDGRLPDGTTVRALFAALGDRGTLEELDLSYARLPELPDTLGRLTSLRALDISGTTVTTVPPQIAALTELTRVTAHRLPGAVPAGLHHLPVLADLDLRRLGRPYFGDGRTPFHLPEPLMRMPTLRRLRLFGARIASMASGGNAIETLELSGGLLQADRLPDLSGMANLRILDLSANDLTGLPDDIFAGTPRLRRLDLRDNQLTTLPGSLFALSDLDNVRIDFAQLEPATLRHLAGLARTEPENPAHDWIRAVIVHLQLKTGRTADAHATVARILARRPDFAALADLACA</sequence>
<accession>A0A8J3ZFY6</accession>
<dbReference type="InterPro" id="IPR032675">
    <property type="entry name" value="LRR_dom_sf"/>
</dbReference>
<dbReference type="Gene3D" id="3.80.10.10">
    <property type="entry name" value="Ribonuclease Inhibitor"/>
    <property type="match status" value="5"/>
</dbReference>
<dbReference type="GO" id="GO:0005737">
    <property type="term" value="C:cytoplasm"/>
    <property type="evidence" value="ECO:0007669"/>
    <property type="project" value="TreeGrafter"/>
</dbReference>
<keyword evidence="5" id="KW-1185">Reference proteome</keyword>
<evidence type="ECO:0000256" key="1">
    <source>
        <dbReference type="ARBA" id="ARBA00022614"/>
    </source>
</evidence>
<dbReference type="PANTHER" id="PTHR48051">
    <property type="match status" value="1"/>
</dbReference>